<proteinExistence type="predicted"/>
<protein>
    <submittedName>
        <fullName evidence="2">Phage protein D</fullName>
    </submittedName>
</protein>
<dbReference type="Proteomes" id="UP000199052">
    <property type="component" value="Unassembled WGS sequence"/>
</dbReference>
<evidence type="ECO:0000313" key="3">
    <source>
        <dbReference type="Proteomes" id="UP000199052"/>
    </source>
</evidence>
<dbReference type="AlphaFoldDB" id="A0A1I3BRU1"/>
<dbReference type="RefSeq" id="WP_092890168.1">
    <property type="nucleotide sequence ID" value="NZ_FOOI01000026.1"/>
</dbReference>
<dbReference type="STRING" id="504797.SAMN05421678_12632"/>
<dbReference type="Proteomes" id="UP000533017">
    <property type="component" value="Unassembled WGS sequence"/>
</dbReference>
<evidence type="ECO:0000313" key="1">
    <source>
        <dbReference type="EMBL" id="NYH83757.1"/>
    </source>
</evidence>
<evidence type="ECO:0000313" key="2">
    <source>
        <dbReference type="EMBL" id="SFH65015.1"/>
    </source>
</evidence>
<reference evidence="2 3" key="1">
    <citation type="submission" date="2016-10" db="EMBL/GenBank/DDBJ databases">
        <authorList>
            <person name="de Groot N.N."/>
        </authorList>
    </citation>
    <scope>NUCLEOTIDE SEQUENCE [LARGE SCALE GENOMIC DNA]</scope>
    <source>
        <strain evidence="2 3">CPCC 202808</strain>
    </source>
</reference>
<reference evidence="1 4" key="2">
    <citation type="submission" date="2020-07" db="EMBL/GenBank/DDBJ databases">
        <title>Sequencing the genomes of 1000 actinobacteria strains.</title>
        <authorList>
            <person name="Klenk H.-P."/>
        </authorList>
    </citation>
    <scope>NUCLEOTIDE SEQUENCE [LARGE SCALE GENOMIC DNA]</scope>
    <source>
        <strain evidence="1 4">DSM 45117</strain>
    </source>
</reference>
<sequence length="407" mass="44669">MTAPVIELDEPGQPFYAPAFRVALLGASPHNGGKPGSKKGGTPLDPRIVRDIIEVTFEDRIDAVDSFTLVLNNWDAGRLATAYLGKDADAALWQLIQPGNELQLSMGYTGRQSDLRVMTTGYITALDAEYPETGAPRLTIRGLNVLDRLRGKQFTWGWPSGKDQGVTDSQIAKSLEPPPDTASGRPGLGVAVRTDPQAAQLEPVLPSMMMVNEYPIVFLMRRARARGYDVFLGRDAAGKPELYFGPSRRIRDRTYRLVYGQSLVSAKAAIQTAKQLKSVTVLGWDRATKKQLKGECTIDDPALKDVPPQVREFARRNGRDEVISDFPVRTAELARKHAVEVLQAQRLEQITVDGAVVGLPDLRAGRNVELGGLGTVLNGRYFLTSTKHVLSDTGYRTTFSARLEHTT</sequence>
<gene>
    <name evidence="1" type="ORF">FHR37_002608</name>
    <name evidence="2" type="ORF">SAMN05421678_12632</name>
</gene>
<dbReference type="OrthoDB" id="1907165at2"/>
<dbReference type="EMBL" id="JACBZA010000001">
    <property type="protein sequence ID" value="NYH83757.1"/>
    <property type="molecule type" value="Genomic_DNA"/>
</dbReference>
<evidence type="ECO:0000313" key="4">
    <source>
        <dbReference type="Proteomes" id="UP000533017"/>
    </source>
</evidence>
<organism evidence="2 3">
    <name type="scientific">Actinopolymorpha cephalotaxi</name>
    <dbReference type="NCBI Taxonomy" id="504797"/>
    <lineage>
        <taxon>Bacteria</taxon>
        <taxon>Bacillati</taxon>
        <taxon>Actinomycetota</taxon>
        <taxon>Actinomycetes</taxon>
        <taxon>Propionibacteriales</taxon>
        <taxon>Actinopolymorphaceae</taxon>
        <taxon>Actinopolymorpha</taxon>
    </lineage>
</organism>
<name>A0A1I3BRU1_9ACTN</name>
<accession>A0A1I3BRU1</accession>
<keyword evidence="4" id="KW-1185">Reference proteome</keyword>
<dbReference type="EMBL" id="FOOI01000026">
    <property type="protein sequence ID" value="SFH65015.1"/>
    <property type="molecule type" value="Genomic_DNA"/>
</dbReference>